<dbReference type="PANTHER" id="PTHR32305:SF15">
    <property type="entry name" value="PROTEIN RHSA-RELATED"/>
    <property type="match status" value="1"/>
</dbReference>
<name>A0ABW8ID21_9GAMM</name>
<evidence type="ECO:0000256" key="2">
    <source>
        <dbReference type="SAM" id="SignalP"/>
    </source>
</evidence>
<sequence length="347" mass="36889">MVTHKKRQIRKSIGTLLHWLALSLLFVGTHALAQTGGTVTYVYTDPQGTPLAETDASGNITATFEYTPYGTYAPQGTSTPGAAPKGPGYTGHVNDPETNLVYMQARYYDPVTGHFLSTDPAKPAAGDAFNFNRYAYVNNNPIMGLDPTGMDTECGSGCMMMRRLSDYFSGVGRAILGGSSGMPTSQHGPLGQAQTAITYMNGAVNEDLASASAAVAPVADAVPGMTLVGCADGEHCGGGDLIMGGLSILPGEGIEAEAATTIGREIKLVDGFYQAEGSAFKFSKYYYNKLWSTGRGAPFLQAEEVLNTAKTIAPDRKAGFNRYVNDAFEMIYNPTTKEVWHLQPTGK</sequence>
<accession>A0ABW8ID21</accession>
<keyword evidence="5" id="KW-1185">Reference proteome</keyword>
<feature type="domain" description="Teneurin-like YD-shell" evidence="3">
    <location>
        <begin position="41"/>
        <end position="142"/>
    </location>
</feature>
<comment type="caution">
    <text evidence="4">The sequence shown here is derived from an EMBL/GenBank/DDBJ whole genome shotgun (WGS) entry which is preliminary data.</text>
</comment>
<feature type="signal peptide" evidence="2">
    <location>
        <begin position="1"/>
        <end position="33"/>
    </location>
</feature>
<evidence type="ECO:0000313" key="5">
    <source>
        <dbReference type="Proteomes" id="UP001620409"/>
    </source>
</evidence>
<dbReference type="Gene3D" id="2.180.10.10">
    <property type="entry name" value="RHS repeat-associated core"/>
    <property type="match status" value="1"/>
</dbReference>
<evidence type="ECO:0000313" key="4">
    <source>
        <dbReference type="EMBL" id="MFK2853058.1"/>
    </source>
</evidence>
<organism evidence="4 5">
    <name type="scientific">Dyella humi</name>
    <dbReference type="NCBI Taxonomy" id="1770547"/>
    <lineage>
        <taxon>Bacteria</taxon>
        <taxon>Pseudomonadati</taxon>
        <taxon>Pseudomonadota</taxon>
        <taxon>Gammaproteobacteria</taxon>
        <taxon>Lysobacterales</taxon>
        <taxon>Rhodanobacteraceae</taxon>
        <taxon>Dyella</taxon>
    </lineage>
</organism>
<evidence type="ECO:0000259" key="3">
    <source>
        <dbReference type="Pfam" id="PF25023"/>
    </source>
</evidence>
<proteinExistence type="predicted"/>
<dbReference type="InterPro" id="IPR056823">
    <property type="entry name" value="TEN-like_YD-shell"/>
</dbReference>
<dbReference type="EMBL" id="JADIKI010000020">
    <property type="protein sequence ID" value="MFK2853058.1"/>
    <property type="molecule type" value="Genomic_DNA"/>
</dbReference>
<dbReference type="PANTHER" id="PTHR32305">
    <property type="match status" value="1"/>
</dbReference>
<keyword evidence="1" id="KW-0677">Repeat</keyword>
<dbReference type="Pfam" id="PF25023">
    <property type="entry name" value="TEN_YD-shell"/>
    <property type="match status" value="1"/>
</dbReference>
<keyword evidence="2" id="KW-0732">Signal</keyword>
<gene>
    <name evidence="4" type="ORF">ISP18_00435</name>
</gene>
<feature type="chain" id="PRO_5046127621" evidence="2">
    <location>
        <begin position="34"/>
        <end position="347"/>
    </location>
</feature>
<evidence type="ECO:0000256" key="1">
    <source>
        <dbReference type="ARBA" id="ARBA00022737"/>
    </source>
</evidence>
<reference evidence="4 5" key="1">
    <citation type="submission" date="2020-10" db="EMBL/GenBank/DDBJ databases">
        <title>Phylogeny of dyella-like bacteria.</title>
        <authorList>
            <person name="Fu J."/>
        </authorList>
    </citation>
    <scope>NUCLEOTIDE SEQUENCE [LARGE SCALE GENOMIC DNA]</scope>
    <source>
        <strain evidence="4 5">DHG40</strain>
    </source>
</reference>
<dbReference type="Proteomes" id="UP001620409">
    <property type="component" value="Unassembled WGS sequence"/>
</dbReference>
<dbReference type="InterPro" id="IPR050708">
    <property type="entry name" value="T6SS_VgrG/RHS"/>
</dbReference>
<dbReference type="RefSeq" id="WP_380016090.1">
    <property type="nucleotide sequence ID" value="NZ_JADIKI010000020.1"/>
</dbReference>
<protein>
    <submittedName>
        <fullName evidence="4">RHS repeat-associated core domain-containing protein</fullName>
    </submittedName>
</protein>
<dbReference type="InterPro" id="IPR022385">
    <property type="entry name" value="Rhs_assc_core"/>
</dbReference>
<dbReference type="NCBIfam" id="TIGR03696">
    <property type="entry name" value="Rhs_assc_core"/>
    <property type="match status" value="1"/>
</dbReference>